<reference evidence="1" key="1">
    <citation type="submission" date="2019-04" db="EMBL/GenBank/DDBJ databases">
        <title>Microbes associate with the intestines of laboratory mice.</title>
        <authorList>
            <person name="Navarre W."/>
            <person name="Wong E."/>
            <person name="Huang K."/>
            <person name="Tropini C."/>
            <person name="Ng K."/>
            <person name="Yu B."/>
        </authorList>
    </citation>
    <scope>NUCLEOTIDE SEQUENCE</scope>
    <source>
        <strain evidence="1">NM04_E33</strain>
    </source>
</reference>
<dbReference type="Proteomes" id="UP000306319">
    <property type="component" value="Unassembled WGS sequence"/>
</dbReference>
<comment type="caution">
    <text evidence="1">The sequence shown here is derived from an EMBL/GenBank/DDBJ whole genome shotgun (WGS) entry which is preliminary data.</text>
</comment>
<protein>
    <submittedName>
        <fullName evidence="1">6-bladed beta-propeller</fullName>
    </submittedName>
</protein>
<evidence type="ECO:0000313" key="2">
    <source>
        <dbReference type="Proteomes" id="UP000306319"/>
    </source>
</evidence>
<name>A0AC61RHK8_9BACT</name>
<gene>
    <name evidence="1" type="ORF">E5331_14825</name>
</gene>
<organism evidence="1 2">
    <name type="scientific">Lepagella muris</name>
    <dbReference type="NCBI Taxonomy" id="3032870"/>
    <lineage>
        <taxon>Bacteria</taxon>
        <taxon>Pseudomonadati</taxon>
        <taxon>Bacteroidota</taxon>
        <taxon>Bacteroidia</taxon>
        <taxon>Bacteroidales</taxon>
        <taxon>Muribaculaceae</taxon>
        <taxon>Lepagella</taxon>
    </lineage>
</organism>
<accession>A0AC61RHK8</accession>
<keyword evidence="2" id="KW-1185">Reference proteome</keyword>
<evidence type="ECO:0000313" key="1">
    <source>
        <dbReference type="EMBL" id="TGY77339.1"/>
    </source>
</evidence>
<dbReference type="EMBL" id="SRYB01000026">
    <property type="protein sequence ID" value="TGY77339.1"/>
    <property type="molecule type" value="Genomic_DNA"/>
</dbReference>
<proteinExistence type="predicted"/>
<sequence>MLMVITIVTNELSPMKNIIVIIVSALPIVMQTSCKESVRNSCIQIDLSSVPMDPSEIDLDILTREVSLDNDSIIIGNIVDLVATDSVWFILDENGSIIRYPLADGISPKRINSRGHGFGEYIAPVALTSDKDTLYVLDIATASILKYDTDLKPLENVQLDHPAQNILICGDNILSDNLDLKSNSNMVIMSDRKGNHIDNLIPIADVGELDSYRVGNTFMERMQDDVFVLDSKGNTLYMYEDGVMHPAYRYDFGKRMIPEGKPLDVGNLSQYAVSTHCFISGDMVLLSYLLDNQRQYCYYDVKTGQIKNGTVNATSEGFPFFPRWQHGNELIGYLESESGEKNGSLLFYTLK</sequence>